<accession>A0ABD1J7A6</accession>
<feature type="compositionally biased region" description="Gly residues" evidence="4">
    <location>
        <begin position="725"/>
        <end position="744"/>
    </location>
</feature>
<feature type="compositionally biased region" description="Polar residues" evidence="4">
    <location>
        <begin position="849"/>
        <end position="860"/>
    </location>
</feature>
<keyword evidence="7" id="KW-1185">Reference proteome</keyword>
<feature type="region of interest" description="Disordered" evidence="4">
    <location>
        <begin position="821"/>
        <end position="891"/>
    </location>
</feature>
<feature type="compositionally biased region" description="Basic and acidic residues" evidence="4">
    <location>
        <begin position="18"/>
        <end position="27"/>
    </location>
</feature>
<feature type="compositionally biased region" description="Gly residues" evidence="4">
    <location>
        <begin position="190"/>
        <end position="204"/>
    </location>
</feature>
<feature type="compositionally biased region" description="Basic and acidic residues" evidence="4">
    <location>
        <begin position="365"/>
        <end position="378"/>
    </location>
</feature>
<evidence type="ECO:0000256" key="4">
    <source>
        <dbReference type="SAM" id="MobiDB-lite"/>
    </source>
</evidence>
<feature type="region of interest" description="Disordered" evidence="4">
    <location>
        <begin position="428"/>
        <end position="802"/>
    </location>
</feature>
<evidence type="ECO:0000256" key="2">
    <source>
        <dbReference type="ARBA" id="ARBA00023054"/>
    </source>
</evidence>
<keyword evidence="2 3" id="KW-0175">Coiled coil</keyword>
<dbReference type="Proteomes" id="UP001591681">
    <property type="component" value="Unassembled WGS sequence"/>
</dbReference>
<protein>
    <recommendedName>
        <fullName evidence="5">Lebercilin domain-containing protein</fullName>
    </recommendedName>
</protein>
<feature type="compositionally biased region" description="Basic and acidic residues" evidence="4">
    <location>
        <begin position="121"/>
        <end position="132"/>
    </location>
</feature>
<feature type="domain" description="Lebercilin" evidence="5">
    <location>
        <begin position="232"/>
        <end position="424"/>
    </location>
</feature>
<dbReference type="EMBL" id="JBHFQA010000019">
    <property type="protein sequence ID" value="KAL2082420.1"/>
    <property type="molecule type" value="Genomic_DNA"/>
</dbReference>
<feature type="region of interest" description="Disordered" evidence="4">
    <location>
        <begin position="304"/>
        <end position="329"/>
    </location>
</feature>
<dbReference type="InterPro" id="IPR026188">
    <property type="entry name" value="Lebercilin-like"/>
</dbReference>
<comment type="caution">
    <text evidence="6">The sequence shown here is derived from an EMBL/GenBank/DDBJ whole genome shotgun (WGS) entry which is preliminary data.</text>
</comment>
<feature type="compositionally biased region" description="Polar residues" evidence="4">
    <location>
        <begin position="869"/>
        <end position="887"/>
    </location>
</feature>
<feature type="compositionally biased region" description="Basic and acidic residues" evidence="4">
    <location>
        <begin position="486"/>
        <end position="496"/>
    </location>
</feature>
<feature type="compositionally biased region" description="Basic and acidic residues" evidence="4">
    <location>
        <begin position="439"/>
        <end position="449"/>
    </location>
</feature>
<feature type="region of interest" description="Disordered" evidence="4">
    <location>
        <begin position="355"/>
        <end position="408"/>
    </location>
</feature>
<dbReference type="AlphaFoldDB" id="A0ABD1J7A6"/>
<feature type="region of interest" description="Disordered" evidence="4">
    <location>
        <begin position="1"/>
        <end position="229"/>
    </location>
</feature>
<evidence type="ECO:0000256" key="3">
    <source>
        <dbReference type="SAM" id="Coils"/>
    </source>
</evidence>
<feature type="compositionally biased region" description="Low complexity" evidence="4">
    <location>
        <begin position="773"/>
        <end position="790"/>
    </location>
</feature>
<reference evidence="6 7" key="1">
    <citation type="submission" date="2024-09" db="EMBL/GenBank/DDBJ databases">
        <title>A chromosome-level genome assembly of Gray's grenadier anchovy, Coilia grayii.</title>
        <authorList>
            <person name="Fu Z."/>
        </authorList>
    </citation>
    <scope>NUCLEOTIDE SEQUENCE [LARGE SCALE GENOMIC DNA]</scope>
    <source>
        <strain evidence="6">G4</strain>
        <tissue evidence="6">Muscle</tissue>
    </source>
</reference>
<comment type="similarity">
    <text evidence="1">Belongs to the LCA5 family.</text>
</comment>
<dbReference type="PANTHER" id="PTHR16650">
    <property type="entry name" value="C21ORF13-RELATED"/>
    <property type="match status" value="1"/>
</dbReference>
<sequence length="909" mass="101327">MNRKEGESMNSQGVIPDHSMDNRDREQSQLSLRSIGKESERSIRSRGKRAKPWEDADRSPRDHSYERDRESECSRTRTKESAHTDRDQERDPDRDRLSDQDRDQDGLSDGERSSGSFYSDDYEKLSRSERSLSPETLLGSPRRPARARRVSSSPLHRAGPRKGPSRPLRPGPPHHHPHHHHHAPQRWGGSSMGGGGGGRRGVGGVVDPPSQRSCSQSKEGVGSGPGRDLDLVSKRLLSARLLKIQELKNALAELQHTNQQLAQDNRLLRQLQLRHEKALNRYSDTESEIGQLLARHAGETAALKERVRRGQERQRAAERGQREADERLQRSERQLRRLQRLAQDQQLGEREELARRLEASQQRAQESERKAKELERNMELSSGSYQRQLAGERRRTHEAQEEVRSLQEEVQRLTLKLKEKERELDARNIYSNRMLKPAPKRDTDRDSVAKKKVPSRSSSKAVQTEEKALSLDFPSPPPAITDGSDLTDHRSDDYLSLKELQNGDQSPREIHGTRNGGQERQSGKEQWRERMKKEREEKERGRREKEKLDQELSSLEEKAKRLTDDKLGPPPHAVTPSDAPSVKEDGPGPGPSSVYDCKYWEKEDNARKKHSPPILHKEEENRKRRGFTQEDEVKAKDTGGPTATAANQQRAEEESRQKQQLLAKMREIDQQAQGGDPDRFFSDPAGEPASEARSSSRVSEPRNQNASIFSFTEPAESVSLWGGPEPAGGGEGATGARKGVGGALRGSQKPSEEDSLLFGGYAPSFGRPAQRASLTSSSSTSFTSSTSASRTRPEIGPKPVLDAGLDLGMVKERKSNLLQQLFGSAADPASPSASSSSTAPSKMEVLSATHASQPDTSATATGRRRDTEVSPSNSGRTFPGTRNTLHVTESRPAVRAIASFDDDIEELTL</sequence>
<evidence type="ECO:0000313" key="6">
    <source>
        <dbReference type="EMBL" id="KAL2082420.1"/>
    </source>
</evidence>
<feature type="compositionally biased region" description="Basic residues" evidence="4">
    <location>
        <begin position="172"/>
        <end position="184"/>
    </location>
</feature>
<feature type="compositionally biased region" description="Low complexity" evidence="4">
    <location>
        <begin position="684"/>
        <end position="702"/>
    </location>
</feature>
<evidence type="ECO:0000256" key="1">
    <source>
        <dbReference type="ARBA" id="ARBA00010229"/>
    </source>
</evidence>
<evidence type="ECO:0000259" key="5">
    <source>
        <dbReference type="Pfam" id="PF15619"/>
    </source>
</evidence>
<dbReference type="PANTHER" id="PTHR16650:SF10">
    <property type="entry name" value="LEBERCILIN"/>
    <property type="match status" value="1"/>
</dbReference>
<dbReference type="InterPro" id="IPR028933">
    <property type="entry name" value="Lebercilin_dom"/>
</dbReference>
<feature type="compositionally biased region" description="Basic and acidic residues" evidence="4">
    <location>
        <begin position="521"/>
        <end position="567"/>
    </location>
</feature>
<feature type="coiled-coil region" evidence="3">
    <location>
        <begin position="244"/>
        <end position="288"/>
    </location>
</feature>
<feature type="compositionally biased region" description="Basic and acidic residues" evidence="4">
    <location>
        <begin position="390"/>
        <end position="408"/>
    </location>
</feature>
<evidence type="ECO:0000313" key="7">
    <source>
        <dbReference type="Proteomes" id="UP001591681"/>
    </source>
</evidence>
<proteinExistence type="inferred from homology"/>
<feature type="compositionally biased region" description="Low complexity" evidence="4">
    <location>
        <begin position="824"/>
        <end position="841"/>
    </location>
</feature>
<name>A0ABD1J7A6_9TELE</name>
<organism evidence="6 7">
    <name type="scientific">Coilia grayii</name>
    <name type="common">Gray's grenadier anchovy</name>
    <dbReference type="NCBI Taxonomy" id="363190"/>
    <lineage>
        <taxon>Eukaryota</taxon>
        <taxon>Metazoa</taxon>
        <taxon>Chordata</taxon>
        <taxon>Craniata</taxon>
        <taxon>Vertebrata</taxon>
        <taxon>Euteleostomi</taxon>
        <taxon>Actinopterygii</taxon>
        <taxon>Neopterygii</taxon>
        <taxon>Teleostei</taxon>
        <taxon>Clupei</taxon>
        <taxon>Clupeiformes</taxon>
        <taxon>Clupeoidei</taxon>
        <taxon>Engraulidae</taxon>
        <taxon>Coilinae</taxon>
        <taxon>Coilia</taxon>
    </lineage>
</organism>
<gene>
    <name evidence="6" type="ORF">ACEWY4_022238</name>
</gene>
<feature type="compositionally biased region" description="Basic and acidic residues" evidence="4">
    <location>
        <begin position="615"/>
        <end position="637"/>
    </location>
</feature>
<feature type="compositionally biased region" description="Basic and acidic residues" evidence="4">
    <location>
        <begin position="51"/>
        <end position="112"/>
    </location>
</feature>
<dbReference type="Pfam" id="PF15619">
    <property type="entry name" value="Lebercilin"/>
    <property type="match status" value="1"/>
</dbReference>